<gene>
    <name evidence="2" type="ORF">SKTS_20010</name>
</gene>
<accession>A0A6F8VEC9</accession>
<dbReference type="EMBL" id="AP022853">
    <property type="protein sequence ID" value="BCB27115.1"/>
    <property type="molecule type" value="Genomic_DNA"/>
</dbReference>
<reference evidence="3" key="1">
    <citation type="submission" date="2020-03" db="EMBL/GenBank/DDBJ databases">
        <title>Complete genome sequence of sulfur-oxidizing bacterium skT11.</title>
        <authorList>
            <person name="Kanda M."/>
            <person name="Kojima H."/>
            <person name="Fukui M."/>
        </authorList>
    </citation>
    <scope>NUCLEOTIDE SEQUENCE [LARGE SCALE GENOMIC DNA]</scope>
    <source>
        <strain evidence="3">skT11</strain>
    </source>
</reference>
<evidence type="ECO:0000313" key="2">
    <source>
        <dbReference type="EMBL" id="BCB27115.1"/>
    </source>
</evidence>
<dbReference type="AlphaFoldDB" id="A0A6F8VEC9"/>
<name>A0A6F8VEC9_9PROT</name>
<organism evidence="2 3">
    <name type="scientific">Sulfurimicrobium lacus</name>
    <dbReference type="NCBI Taxonomy" id="2715678"/>
    <lineage>
        <taxon>Bacteria</taxon>
        <taxon>Pseudomonadati</taxon>
        <taxon>Pseudomonadota</taxon>
        <taxon>Betaproteobacteria</taxon>
        <taxon>Nitrosomonadales</taxon>
        <taxon>Sulfuricellaceae</taxon>
        <taxon>Sulfurimicrobium</taxon>
    </lineage>
</organism>
<keyword evidence="1" id="KW-0732">Signal</keyword>
<dbReference type="Proteomes" id="UP000502260">
    <property type="component" value="Chromosome"/>
</dbReference>
<evidence type="ECO:0000313" key="3">
    <source>
        <dbReference type="Proteomes" id="UP000502260"/>
    </source>
</evidence>
<proteinExistence type="predicted"/>
<dbReference type="KEGG" id="slac:SKTS_20010"/>
<feature type="signal peptide" evidence="1">
    <location>
        <begin position="1"/>
        <end position="26"/>
    </location>
</feature>
<evidence type="ECO:0000256" key="1">
    <source>
        <dbReference type="SAM" id="SignalP"/>
    </source>
</evidence>
<sequence>MSTSRNKFVLLLLLALLQCFAPLLHAHTHGIGGASGVHLDGVDELVVADSGKPAFMADRSDAPAIAMVQEYRQNRSISLHADDQPALAASALSFSTVFFQLPFLAPSVVTTLPGGPLIYSRPFSQAPPAALI</sequence>
<keyword evidence="3" id="KW-1185">Reference proteome</keyword>
<feature type="chain" id="PRO_5026217048" evidence="1">
    <location>
        <begin position="27"/>
        <end position="132"/>
    </location>
</feature>
<protein>
    <submittedName>
        <fullName evidence="2">Uncharacterized protein</fullName>
    </submittedName>
</protein>